<evidence type="ECO:0000313" key="3">
    <source>
        <dbReference type="Proteomes" id="UP000288805"/>
    </source>
</evidence>
<dbReference type="PANTHER" id="PTHR47762:SF2">
    <property type="entry name" value="OS04G0640800 PROTEIN"/>
    <property type="match status" value="1"/>
</dbReference>
<evidence type="ECO:0000313" key="2">
    <source>
        <dbReference type="EMBL" id="RVX21108.1"/>
    </source>
</evidence>
<feature type="domain" description="Programmed cell death protein 2 C-terminal" evidence="1">
    <location>
        <begin position="214"/>
        <end position="327"/>
    </location>
</feature>
<name>A0A438KIT3_VITVI</name>
<dbReference type="Pfam" id="PF04194">
    <property type="entry name" value="PDCD2_C"/>
    <property type="match status" value="1"/>
</dbReference>
<evidence type="ECO:0000259" key="1">
    <source>
        <dbReference type="Pfam" id="PF04194"/>
    </source>
</evidence>
<comment type="caution">
    <text evidence="2">The sequence shown here is derived from an EMBL/GenBank/DDBJ whole genome shotgun (WGS) entry which is preliminary data.</text>
</comment>
<accession>A0A438KIT3</accession>
<gene>
    <name evidence="2" type="primary">PDCD2L_0</name>
    <name evidence="2" type="ORF">CK203_001909</name>
</gene>
<proteinExistence type="predicted"/>
<protein>
    <submittedName>
        <fullName evidence="2">Programmed cell death protein 2-like</fullName>
    </submittedName>
</protein>
<dbReference type="GO" id="GO:0005737">
    <property type="term" value="C:cytoplasm"/>
    <property type="evidence" value="ECO:0007669"/>
    <property type="project" value="InterPro"/>
</dbReference>
<dbReference type="InterPro" id="IPR007320">
    <property type="entry name" value="PDCD2_C"/>
</dbReference>
<dbReference type="EMBL" id="QGNW01000005">
    <property type="protein sequence ID" value="RVX21108.1"/>
    <property type="molecule type" value="Genomic_DNA"/>
</dbReference>
<sequence length="342" mass="38508">MAMGERVLQFLGMPGPWADDNSEPSDHYTIKIGGLPDWPVPQFPSAITHILRCAACQSLCPDFCWRAIRVQKLSSACEEVGRGAASPVSALKDDRCDDLWTFGSGEEGDDGSGEDIDLEELGRALSVAASLASHSKKQMNNQDTKTTEKHLPLSLGTRVVAIDAPVLPCFYTYTQEEPSTREVTVVSSNYSQDSEQEETWEKESYEYDRTWNADRTYLKFKKSMDAFPEQCFRYAYGGKPLLATAKVENPGTCKLCGGPRHYEMQLMPPLLYFLQEGANDCKKHLLDHWNWMTLVVYTCSKSCSHFDDKGKFNIEGWVVAEEAVVIQFEESLQESVHKDYFS</sequence>
<dbReference type="AlphaFoldDB" id="A0A438KIT3"/>
<dbReference type="PANTHER" id="PTHR47762">
    <property type="entry name" value="OSJNBB0079B02.4 PROTEIN"/>
    <property type="match status" value="1"/>
</dbReference>
<dbReference type="Proteomes" id="UP000288805">
    <property type="component" value="Unassembled WGS sequence"/>
</dbReference>
<organism evidence="2 3">
    <name type="scientific">Vitis vinifera</name>
    <name type="common">Grape</name>
    <dbReference type="NCBI Taxonomy" id="29760"/>
    <lineage>
        <taxon>Eukaryota</taxon>
        <taxon>Viridiplantae</taxon>
        <taxon>Streptophyta</taxon>
        <taxon>Embryophyta</taxon>
        <taxon>Tracheophyta</taxon>
        <taxon>Spermatophyta</taxon>
        <taxon>Magnoliopsida</taxon>
        <taxon>eudicotyledons</taxon>
        <taxon>Gunneridae</taxon>
        <taxon>Pentapetalae</taxon>
        <taxon>rosids</taxon>
        <taxon>Vitales</taxon>
        <taxon>Vitaceae</taxon>
        <taxon>Viteae</taxon>
        <taxon>Vitis</taxon>
    </lineage>
</organism>
<reference evidence="2 3" key="1">
    <citation type="journal article" date="2018" name="PLoS Genet.">
        <title>Population sequencing reveals clonal diversity and ancestral inbreeding in the grapevine cultivar Chardonnay.</title>
        <authorList>
            <person name="Roach M.J."/>
            <person name="Johnson D.L."/>
            <person name="Bohlmann J."/>
            <person name="van Vuuren H.J."/>
            <person name="Jones S.J."/>
            <person name="Pretorius I.S."/>
            <person name="Schmidt S.A."/>
            <person name="Borneman A.R."/>
        </authorList>
    </citation>
    <scope>NUCLEOTIDE SEQUENCE [LARGE SCALE GENOMIC DNA]</scope>
    <source>
        <strain evidence="3">cv. Chardonnay</strain>
        <tissue evidence="2">Leaf</tissue>
    </source>
</reference>